<feature type="region of interest" description="Disordered" evidence="1">
    <location>
        <begin position="1"/>
        <end position="24"/>
    </location>
</feature>
<proteinExistence type="predicted"/>
<evidence type="ECO:0000256" key="1">
    <source>
        <dbReference type="SAM" id="MobiDB-lite"/>
    </source>
</evidence>
<sequence length="44" mass="4853">MDKLGTSPSARKIKPPRQYREVRGAIKRAGNKIRGWCAGRGEGV</sequence>
<dbReference type="Proteomes" id="UP000030753">
    <property type="component" value="Unassembled WGS sequence"/>
</dbReference>
<evidence type="ECO:0000313" key="2">
    <source>
        <dbReference type="EMBL" id="EWY79345.1"/>
    </source>
</evidence>
<protein>
    <submittedName>
        <fullName evidence="2">Uncharacterized protein</fullName>
    </submittedName>
</protein>
<reference evidence="2 3" key="1">
    <citation type="submission" date="2011-06" db="EMBL/GenBank/DDBJ databases">
        <title>The Genome Sequence of Fusarium oxysporum FOSC 3-a.</title>
        <authorList>
            <consortium name="The Broad Institute Genome Sequencing Platform"/>
            <person name="Ma L.-J."/>
            <person name="Gale L.R."/>
            <person name="Schwartz D.C."/>
            <person name="Zhou S."/>
            <person name="Corby-Kistler H."/>
            <person name="Young S.K."/>
            <person name="Zeng Q."/>
            <person name="Gargeya S."/>
            <person name="Fitzgerald M."/>
            <person name="Haas B."/>
            <person name="Abouelleil A."/>
            <person name="Alvarado L."/>
            <person name="Arachchi H.M."/>
            <person name="Berlin A."/>
            <person name="Brown A."/>
            <person name="Chapman S.B."/>
            <person name="Chen Z."/>
            <person name="Dunbar C."/>
            <person name="Freedman E."/>
            <person name="Gearin G."/>
            <person name="Gellesch M."/>
            <person name="Goldberg J."/>
            <person name="Griggs A."/>
            <person name="Gujja S."/>
            <person name="Heiman D."/>
            <person name="Howarth C."/>
            <person name="Larson L."/>
            <person name="Lui A."/>
            <person name="MacDonald P.J.P."/>
            <person name="Mehta T."/>
            <person name="Montmayeur A."/>
            <person name="Murphy C."/>
            <person name="Neiman D."/>
            <person name="Pearson M."/>
            <person name="Priest M."/>
            <person name="Roberts A."/>
            <person name="Saif S."/>
            <person name="Shea T."/>
            <person name="Shenoy N."/>
            <person name="Sisk P."/>
            <person name="Stolte C."/>
            <person name="Sykes S."/>
            <person name="Wortman J."/>
            <person name="Nusbaum C."/>
            <person name="Birren B."/>
        </authorList>
    </citation>
    <scope>NUCLEOTIDE SEQUENCE [LARGE SCALE GENOMIC DNA]</scope>
    <source>
        <strain evidence="3">FOSC 3-a</strain>
    </source>
</reference>
<dbReference type="EMBL" id="JH717876">
    <property type="protein sequence ID" value="EWY79345.1"/>
    <property type="molecule type" value="Genomic_DNA"/>
</dbReference>
<dbReference type="AlphaFoldDB" id="W9HEC4"/>
<organism evidence="2 3">
    <name type="scientific">Fusarium oxysporum NRRL 32931</name>
    <dbReference type="NCBI Taxonomy" id="660029"/>
    <lineage>
        <taxon>Eukaryota</taxon>
        <taxon>Fungi</taxon>
        <taxon>Dikarya</taxon>
        <taxon>Ascomycota</taxon>
        <taxon>Pezizomycotina</taxon>
        <taxon>Sordariomycetes</taxon>
        <taxon>Hypocreomycetidae</taxon>
        <taxon>Hypocreales</taxon>
        <taxon>Nectriaceae</taxon>
        <taxon>Fusarium</taxon>
        <taxon>Fusarium oxysporum species complex</taxon>
    </lineage>
</organism>
<dbReference type="HOGENOM" id="CLU_3224585_0_0_1"/>
<name>W9HEC4_FUSOX</name>
<evidence type="ECO:0000313" key="3">
    <source>
        <dbReference type="Proteomes" id="UP000030753"/>
    </source>
</evidence>
<accession>W9HEC4</accession>
<gene>
    <name evidence="2" type="ORF">FOYG_17480</name>
</gene>